<dbReference type="CDD" id="cd00009">
    <property type="entry name" value="AAA"/>
    <property type="match status" value="1"/>
</dbReference>
<sequence>MAGRAVPAARQQRRRDPAGVGAGERDRGQSAHGGAGGGAVAPGTGCPGAGDGAFRDTADHLIAMLNRLKLTALRDQLDSLIDEAGRRELTIREALALFCEREIARRDQRRIDMGFGLARFPFVRDLAGFDFAAQPSLDKAQIREIASGRFIANGEAVLFLGPPGVGKTHLAVAIVAGYSVLFSPATTLVAQLAKAHADGRLEERLLHYAKPKLLIVDELGYLPFEPDAAHLFFQLVSRRYEKGAMLVTSNRAVGEWGSVFGDPVVATAILDRLLHHSHVVTIRGDSYRLREKRRSGLLQKPAAAPQPTTA</sequence>
<protein>
    <submittedName>
        <fullName evidence="4">ATP-binding protein</fullName>
    </submittedName>
</protein>
<dbReference type="InterPro" id="IPR047661">
    <property type="entry name" value="IstB"/>
</dbReference>
<keyword evidence="4" id="KW-0547">Nucleotide-binding</keyword>
<name>A0A060DWG6_9PROT</name>
<dbReference type="KEGG" id="abq:ABAZ39_26435"/>
<geneLocation type="plasmid" evidence="4 5">
    <name>AbAZ39_p2</name>
</geneLocation>
<dbReference type="InterPro" id="IPR002611">
    <property type="entry name" value="IstB_ATP-bd"/>
</dbReference>
<evidence type="ECO:0000313" key="4">
    <source>
        <dbReference type="EMBL" id="AIB15428.1"/>
    </source>
</evidence>
<dbReference type="GO" id="GO:0005524">
    <property type="term" value="F:ATP binding"/>
    <property type="evidence" value="ECO:0007669"/>
    <property type="project" value="UniProtKB-KW"/>
</dbReference>
<keyword evidence="4" id="KW-0067">ATP-binding</keyword>
<dbReference type="Pfam" id="PF01695">
    <property type="entry name" value="IstB_IS21"/>
    <property type="match status" value="1"/>
</dbReference>
<reference evidence="4 5" key="1">
    <citation type="journal article" date="2014" name="Genome Announc.">
        <title>Complete Genome Sequence of the Model Rhizosphere Strain Azospirillum brasilense Az39, Successfully Applied in Agriculture.</title>
        <authorList>
            <person name="Rivera D."/>
            <person name="Revale S."/>
            <person name="Molina R."/>
            <person name="Gualpa J."/>
            <person name="Puente M."/>
            <person name="Maroniche G."/>
            <person name="Paris G."/>
            <person name="Baker D."/>
            <person name="Clavijo B."/>
            <person name="McLay K."/>
            <person name="Spaepen S."/>
            <person name="Perticari A."/>
            <person name="Vazquez M."/>
            <person name="Wisniewski-Dye F."/>
            <person name="Watkins C."/>
            <person name="Martinez-Abarca F."/>
            <person name="Vanderleyden J."/>
            <person name="Cassan F."/>
        </authorList>
    </citation>
    <scope>NUCLEOTIDE SEQUENCE [LARGE SCALE GENOMIC DNA]</scope>
    <source>
        <strain evidence="4 5">Az39</strain>
        <plasmid evidence="4">AbAZ39_p2</plasmid>
    </source>
</reference>
<dbReference type="InterPro" id="IPR027417">
    <property type="entry name" value="P-loop_NTPase"/>
</dbReference>
<dbReference type="GO" id="GO:0006260">
    <property type="term" value="P:DNA replication"/>
    <property type="evidence" value="ECO:0007669"/>
    <property type="project" value="TreeGrafter"/>
</dbReference>
<dbReference type="PANTHER" id="PTHR30050:SF4">
    <property type="entry name" value="ATP-BINDING PROTEIN RV3427C IN INSERTION SEQUENCE-RELATED"/>
    <property type="match status" value="1"/>
</dbReference>
<evidence type="ECO:0000313" key="5">
    <source>
        <dbReference type="Proteomes" id="UP000027186"/>
    </source>
</evidence>
<comment type="similarity">
    <text evidence="1">Belongs to the IS21/IS1162 putative ATP-binding protein family.</text>
</comment>
<organism evidence="4 5">
    <name type="scientific">Azospirillum argentinense</name>
    <dbReference type="NCBI Taxonomy" id="2970906"/>
    <lineage>
        <taxon>Bacteria</taxon>
        <taxon>Pseudomonadati</taxon>
        <taxon>Pseudomonadota</taxon>
        <taxon>Alphaproteobacteria</taxon>
        <taxon>Rhodospirillales</taxon>
        <taxon>Azospirillaceae</taxon>
        <taxon>Azospirillum</taxon>
    </lineage>
</organism>
<accession>A0A060DWG6</accession>
<proteinExistence type="inferred from homology"/>
<feature type="compositionally biased region" description="Low complexity" evidence="2">
    <location>
        <begin position="1"/>
        <end position="10"/>
    </location>
</feature>
<dbReference type="PANTHER" id="PTHR30050">
    <property type="entry name" value="CHROMOSOMAL REPLICATION INITIATOR PROTEIN DNAA"/>
    <property type="match status" value="1"/>
</dbReference>
<evidence type="ECO:0000256" key="2">
    <source>
        <dbReference type="SAM" id="MobiDB-lite"/>
    </source>
</evidence>
<gene>
    <name evidence="4" type="ORF">ABAZ39_26435</name>
</gene>
<feature type="domain" description="AAA+ ATPase" evidence="3">
    <location>
        <begin position="153"/>
        <end position="280"/>
    </location>
</feature>
<dbReference type="InterPro" id="IPR003593">
    <property type="entry name" value="AAA+_ATPase"/>
</dbReference>
<dbReference type="Proteomes" id="UP000027186">
    <property type="component" value="Plasmid AbAZ39_p2"/>
</dbReference>
<dbReference type="SUPFAM" id="SSF52540">
    <property type="entry name" value="P-loop containing nucleoside triphosphate hydrolases"/>
    <property type="match status" value="1"/>
</dbReference>
<feature type="region of interest" description="Disordered" evidence="2">
    <location>
        <begin position="1"/>
        <end position="43"/>
    </location>
</feature>
<dbReference type="AlphaFoldDB" id="A0A060DWG6"/>
<dbReference type="EMBL" id="CP007795">
    <property type="protein sequence ID" value="AIB15428.1"/>
    <property type="molecule type" value="Genomic_DNA"/>
</dbReference>
<evidence type="ECO:0000256" key="1">
    <source>
        <dbReference type="ARBA" id="ARBA00008059"/>
    </source>
</evidence>
<dbReference type="Gene3D" id="3.40.50.300">
    <property type="entry name" value="P-loop containing nucleotide triphosphate hydrolases"/>
    <property type="match status" value="1"/>
</dbReference>
<keyword evidence="4" id="KW-0614">Plasmid</keyword>
<dbReference type="NCBIfam" id="NF038214">
    <property type="entry name" value="IS21_help_AAA"/>
    <property type="match status" value="1"/>
</dbReference>
<dbReference type="SMART" id="SM00382">
    <property type="entry name" value="AAA"/>
    <property type="match status" value="1"/>
</dbReference>
<feature type="compositionally biased region" description="Gly residues" evidence="2">
    <location>
        <begin position="31"/>
        <end position="43"/>
    </location>
</feature>
<evidence type="ECO:0000259" key="3">
    <source>
        <dbReference type="SMART" id="SM00382"/>
    </source>
</evidence>